<evidence type="ECO:0000313" key="1">
    <source>
        <dbReference type="EMBL" id="CAA9377071.1"/>
    </source>
</evidence>
<accession>A0A6J4N5R6</accession>
<proteinExistence type="predicted"/>
<protein>
    <submittedName>
        <fullName evidence="1">Uncharacterized protein</fullName>
    </submittedName>
</protein>
<gene>
    <name evidence="1" type="ORF">AVDCRST_MAG84-4808</name>
</gene>
<reference evidence="1" key="1">
    <citation type="submission" date="2020-02" db="EMBL/GenBank/DDBJ databases">
        <authorList>
            <person name="Meier V. D."/>
        </authorList>
    </citation>
    <scope>NUCLEOTIDE SEQUENCE</scope>
    <source>
        <strain evidence="1">AVDCRST_MAG84</strain>
    </source>
</reference>
<organism evidence="1">
    <name type="scientific">uncultured Microcoleus sp</name>
    <dbReference type="NCBI Taxonomy" id="259945"/>
    <lineage>
        <taxon>Bacteria</taxon>
        <taxon>Bacillati</taxon>
        <taxon>Cyanobacteriota</taxon>
        <taxon>Cyanophyceae</taxon>
        <taxon>Oscillatoriophycideae</taxon>
        <taxon>Oscillatoriales</taxon>
        <taxon>Microcoleaceae</taxon>
        <taxon>Microcoleus</taxon>
        <taxon>environmental samples</taxon>
    </lineage>
</organism>
<sequence>MCRGSVPTAEFYLKSQISVKIKLAIDCNRLGRRFRLGKFSISASKAAFRVTG</sequence>
<dbReference type="AlphaFoldDB" id="A0A6J4N5R6"/>
<dbReference type="EMBL" id="CADCTZ010001057">
    <property type="protein sequence ID" value="CAA9377071.1"/>
    <property type="molecule type" value="Genomic_DNA"/>
</dbReference>
<name>A0A6J4N5R6_9CYAN</name>